<dbReference type="KEGG" id="lpan:LPMP_354740"/>
<evidence type="ECO:0000256" key="1">
    <source>
        <dbReference type="SAM" id="MobiDB-lite"/>
    </source>
</evidence>
<protein>
    <recommendedName>
        <fullName evidence="2">RNA-editing substrate-binding complex 6 protein domain-containing protein</fullName>
    </recommendedName>
</protein>
<feature type="compositionally biased region" description="Basic and acidic residues" evidence="1">
    <location>
        <begin position="1224"/>
        <end position="1240"/>
    </location>
</feature>
<dbReference type="VEuPathDB" id="TriTrypDB:LPAL13_350055600"/>
<dbReference type="GeneID" id="22579502"/>
<evidence type="ECO:0000259" key="2">
    <source>
        <dbReference type="Pfam" id="PF26188"/>
    </source>
</evidence>
<dbReference type="EMBL" id="CP009404">
    <property type="protein sequence ID" value="AIO02605.1"/>
    <property type="molecule type" value="Genomic_DNA"/>
</dbReference>
<name>A0A088S4N0_LEIPA</name>
<evidence type="ECO:0000313" key="3">
    <source>
        <dbReference type="EMBL" id="AIO02605.1"/>
    </source>
</evidence>
<dbReference type="RefSeq" id="XP_010703405.1">
    <property type="nucleotide sequence ID" value="XM_010705103.1"/>
</dbReference>
<keyword evidence="4" id="KW-1185">Reference proteome</keyword>
<dbReference type="OrthoDB" id="2019031at2759"/>
<reference evidence="3 4" key="1">
    <citation type="journal article" date="2015" name="Sci. Rep.">
        <title>The genome of Leishmania panamensis: insights into genomics of the L. (Viannia) subgenus.</title>
        <authorList>
            <person name="Llanes A."/>
            <person name="Restrepo C.M."/>
            <person name="Vecchio G.D."/>
            <person name="Anguizola F.J."/>
            <person name="Lleonart R."/>
        </authorList>
    </citation>
    <scope>NUCLEOTIDE SEQUENCE [LARGE SCALE GENOMIC DNA]</scope>
    <source>
        <strain evidence="3 4">MHOM/PA/94/PSC-1</strain>
    </source>
</reference>
<dbReference type="InterPro" id="IPR058917">
    <property type="entry name" value="RESC6_dom"/>
</dbReference>
<dbReference type="Pfam" id="PF26188">
    <property type="entry name" value="RESC6"/>
    <property type="match status" value="1"/>
</dbReference>
<evidence type="ECO:0000313" key="4">
    <source>
        <dbReference type="Proteomes" id="UP000063063"/>
    </source>
</evidence>
<organism evidence="3 4">
    <name type="scientific">Leishmania panamensis</name>
    <dbReference type="NCBI Taxonomy" id="5679"/>
    <lineage>
        <taxon>Eukaryota</taxon>
        <taxon>Discoba</taxon>
        <taxon>Euglenozoa</taxon>
        <taxon>Kinetoplastea</taxon>
        <taxon>Metakinetoplastina</taxon>
        <taxon>Trypanosomatida</taxon>
        <taxon>Trypanosomatidae</taxon>
        <taxon>Leishmaniinae</taxon>
        <taxon>Leishmania</taxon>
        <taxon>Leishmania guyanensis species complex</taxon>
    </lineage>
</organism>
<dbReference type="eggNOG" id="ENOG502RCY4">
    <property type="taxonomic scope" value="Eukaryota"/>
</dbReference>
<feature type="compositionally biased region" description="Polar residues" evidence="1">
    <location>
        <begin position="1210"/>
        <end position="1219"/>
    </location>
</feature>
<proteinExistence type="predicted"/>
<feature type="region of interest" description="Disordered" evidence="1">
    <location>
        <begin position="1208"/>
        <end position="1240"/>
    </location>
</feature>
<dbReference type="AlphaFoldDB" id="A0A088S4N0"/>
<gene>
    <name evidence="3" type="ORF">LPMP_354740</name>
</gene>
<dbReference type="CDD" id="cd23735">
    <property type="entry name" value="RESC6-like"/>
    <property type="match status" value="1"/>
</dbReference>
<feature type="domain" description="RNA-editing substrate-binding complex 6 protein" evidence="2">
    <location>
        <begin position="1052"/>
        <end position="1201"/>
    </location>
</feature>
<sequence length="1240" mass="134534">MLLCAARRCARSYPRNAAAQVTRIGSATQQRPRMTAFIIPACSACCYATKPTGTDSHVGESLDSVPDLKAGCNPVSSKAKGSRFVRSVDNAVALGKPIADLESSATPPSDAGVTWTALQVRLSPPPDLISATSITAYLKRLQSLLRHGGHLSIRACAVHELGKIVLPSVKGIDGATVLLLLQTLRMADAARTMPLVQDATTWISLHGPQFAPPQATAAIELLLHFDHSVACELAVALTQRTLPSTLFSFSTARALPILTALLPTLTYGQNSNLARQTIAQLEQASQKNIIAAEGLRDACIAGEFLSVSPGSLVQLLRALLTFKRANQALYSTEAASEWRSLEESVCHILATPEKCAEVPPTDVVTLLADLSRWREQYNRWGVAESTVNDAQGQLFTALLLRLEAITEHLRSFSPELTSSGSILPDPWVISDLSVVWSQCLACAETRGPSSDGLSSADKDEGANAAGAFVTALHALQSALLGVVSACCRAESQNAATLQMAVFMCSELVVSWMTDVHGERDEDVSHASSDDTSASLPDLSSLVPEAMLQVLIQGISAQLRAESITWTPSTVREAVISLGNSRDAAHRTQALELARRWYRQLQARAQGGERLQPIELLGFFVPPLLREEQKGVTEAVKASLPRWSVAEVLYFFSEVALHGGRAGGVESMAVLRDSGKLLCAYAAKASASQLVGLVECYGAAQVRSDDFCEAVATRVSELLRTTVADASREKTYTTVESLLTASDSQANSLAAGENRVSETDAAETSSANPGAANFFGMTIAHLARLLRSLALMETRQMRPFIDAVQSITRAADADQGTAEQITQLIAAYAKMLIWSYPVLRALAERLLRMNKSEVTLSHIVTAQLALLRMDVTLPSITGRFYEQLSQVYKPAADQSRVHSAPHTTLHDMVVQLSILARLRGHPSETPLDDAVVEVLIERIVAHADRLKMNEVAEVLLSLSRLDKGKSPAFEALNVRTLGMLPKAPSRVMAHVVEAYALAGRSEDTELFTLVADRTIAMRHEMASVTIASVLASFAKAGVRNDRLFIEVIPRVRHVATYGTPRDVVNVVSAYAAVNLWHYKLFSRLADRAIQLRADFRTPEMVALLKAYATVQMRYDRLFLEFAPRVQTLVHLLSPGDLVHIMSSYARLDIRCPPVWKATATQAITIAHHFTPEEARTLLEAYASQSFFNRECIDVLTRRFPELASISWDSAEATSEHNGITSSDADQSKSESSNKSETAQHV</sequence>
<accession>A0A088S4N0</accession>
<dbReference type="VEuPathDB" id="TriTrypDB:LPMP_354740"/>
<dbReference type="Proteomes" id="UP000063063">
    <property type="component" value="Chromosome 35"/>
</dbReference>